<dbReference type="AlphaFoldDB" id="A0A5C3K938"/>
<feature type="transmembrane region" description="Helical" evidence="2">
    <location>
        <begin position="48"/>
        <end position="74"/>
    </location>
</feature>
<evidence type="ECO:0000256" key="2">
    <source>
        <dbReference type="SAM" id="Phobius"/>
    </source>
</evidence>
<dbReference type="EMBL" id="ML210816">
    <property type="protein sequence ID" value="TFK16428.1"/>
    <property type="molecule type" value="Genomic_DNA"/>
</dbReference>
<feature type="region of interest" description="Disordered" evidence="1">
    <location>
        <begin position="123"/>
        <end position="150"/>
    </location>
</feature>
<feature type="compositionally biased region" description="Basic and acidic residues" evidence="1">
    <location>
        <begin position="131"/>
        <end position="150"/>
    </location>
</feature>
<evidence type="ECO:0000256" key="1">
    <source>
        <dbReference type="SAM" id="MobiDB-lite"/>
    </source>
</evidence>
<organism evidence="3 4">
    <name type="scientific">Coprinopsis marcescibilis</name>
    <name type="common">Agaric fungus</name>
    <name type="synonym">Psathyrella marcescibilis</name>
    <dbReference type="NCBI Taxonomy" id="230819"/>
    <lineage>
        <taxon>Eukaryota</taxon>
        <taxon>Fungi</taxon>
        <taxon>Dikarya</taxon>
        <taxon>Basidiomycota</taxon>
        <taxon>Agaricomycotina</taxon>
        <taxon>Agaricomycetes</taxon>
        <taxon>Agaricomycetidae</taxon>
        <taxon>Agaricales</taxon>
        <taxon>Agaricineae</taxon>
        <taxon>Psathyrellaceae</taxon>
        <taxon>Coprinopsis</taxon>
    </lineage>
</organism>
<gene>
    <name evidence="3" type="ORF">FA15DRAFT_662160</name>
</gene>
<sequence>MCLKAHTSLDTLRAVHLRTMLGFVKESYSECDGNPSFFPHYDARRMDLVPYFLCIVFTKHHIIALLVALISLALRNQIPTSQLTQACWCGSRRSTKSYGQTVFALSLIAIPLEPKADHTAQESTISRYSSLKKDPHHAANATEKYHGVEM</sequence>
<accession>A0A5C3K938</accession>
<keyword evidence="2" id="KW-0812">Transmembrane</keyword>
<keyword evidence="2" id="KW-1133">Transmembrane helix</keyword>
<evidence type="ECO:0000313" key="4">
    <source>
        <dbReference type="Proteomes" id="UP000307440"/>
    </source>
</evidence>
<keyword evidence="4" id="KW-1185">Reference proteome</keyword>
<reference evidence="3 4" key="1">
    <citation type="journal article" date="2019" name="Nat. Ecol. Evol.">
        <title>Megaphylogeny resolves global patterns of mushroom evolution.</title>
        <authorList>
            <person name="Varga T."/>
            <person name="Krizsan K."/>
            <person name="Foldi C."/>
            <person name="Dima B."/>
            <person name="Sanchez-Garcia M."/>
            <person name="Sanchez-Ramirez S."/>
            <person name="Szollosi G.J."/>
            <person name="Szarkandi J.G."/>
            <person name="Papp V."/>
            <person name="Albert L."/>
            <person name="Andreopoulos W."/>
            <person name="Angelini C."/>
            <person name="Antonin V."/>
            <person name="Barry K.W."/>
            <person name="Bougher N.L."/>
            <person name="Buchanan P."/>
            <person name="Buyck B."/>
            <person name="Bense V."/>
            <person name="Catcheside P."/>
            <person name="Chovatia M."/>
            <person name="Cooper J."/>
            <person name="Damon W."/>
            <person name="Desjardin D."/>
            <person name="Finy P."/>
            <person name="Geml J."/>
            <person name="Haridas S."/>
            <person name="Hughes K."/>
            <person name="Justo A."/>
            <person name="Karasinski D."/>
            <person name="Kautmanova I."/>
            <person name="Kiss B."/>
            <person name="Kocsube S."/>
            <person name="Kotiranta H."/>
            <person name="LaButti K.M."/>
            <person name="Lechner B.E."/>
            <person name="Liimatainen K."/>
            <person name="Lipzen A."/>
            <person name="Lukacs Z."/>
            <person name="Mihaltcheva S."/>
            <person name="Morgado L.N."/>
            <person name="Niskanen T."/>
            <person name="Noordeloos M.E."/>
            <person name="Ohm R.A."/>
            <person name="Ortiz-Santana B."/>
            <person name="Ovrebo C."/>
            <person name="Racz N."/>
            <person name="Riley R."/>
            <person name="Savchenko A."/>
            <person name="Shiryaev A."/>
            <person name="Soop K."/>
            <person name="Spirin V."/>
            <person name="Szebenyi C."/>
            <person name="Tomsovsky M."/>
            <person name="Tulloss R.E."/>
            <person name="Uehling J."/>
            <person name="Grigoriev I.V."/>
            <person name="Vagvolgyi C."/>
            <person name="Papp T."/>
            <person name="Martin F.M."/>
            <person name="Miettinen O."/>
            <person name="Hibbett D.S."/>
            <person name="Nagy L.G."/>
        </authorList>
    </citation>
    <scope>NUCLEOTIDE SEQUENCE [LARGE SCALE GENOMIC DNA]</scope>
    <source>
        <strain evidence="3 4">CBS 121175</strain>
    </source>
</reference>
<dbReference type="Proteomes" id="UP000307440">
    <property type="component" value="Unassembled WGS sequence"/>
</dbReference>
<name>A0A5C3K938_COPMA</name>
<proteinExistence type="predicted"/>
<keyword evidence="2" id="KW-0472">Membrane</keyword>
<evidence type="ECO:0000313" key="3">
    <source>
        <dbReference type="EMBL" id="TFK16428.1"/>
    </source>
</evidence>
<protein>
    <submittedName>
        <fullName evidence="3">Uncharacterized protein</fullName>
    </submittedName>
</protein>